<dbReference type="InterPro" id="IPR039420">
    <property type="entry name" value="WalR-like"/>
</dbReference>
<protein>
    <submittedName>
        <fullName evidence="3">Regulatory protein, luxR family</fullName>
    </submittedName>
</protein>
<dbReference type="GO" id="GO:0003677">
    <property type="term" value="F:DNA binding"/>
    <property type="evidence" value="ECO:0007669"/>
    <property type="project" value="UniProtKB-KW"/>
</dbReference>
<proteinExistence type="predicted"/>
<dbReference type="PANTHER" id="PTHR43214:SF43">
    <property type="entry name" value="TWO-COMPONENT RESPONSE REGULATOR"/>
    <property type="match status" value="1"/>
</dbReference>
<sequence>MRLLIQAERSDLQQRWQDALLQADVEIAVVPCGTPPQQDDLVLVHWSALSGEQRNALLACAKTSRLILLVDHPLLDEGEALLAQGIYGYANTFIQVSLLPDVVSTVAHGDLWIWPELMQRLLKRLLQRPATPQPDITEWGLSQREQEVLAELGAGRSNKLIARKLDITERTVKAHVSSILEKVGVHDRVELILKLRGAQPPQ</sequence>
<dbReference type="CDD" id="cd06170">
    <property type="entry name" value="LuxR_C_like"/>
    <property type="match status" value="1"/>
</dbReference>
<dbReference type="AlphaFoldDB" id="A0A1N6P5R6"/>
<organism evidence="3 4">
    <name type="scientific">Marinobacterium stanieri</name>
    <dbReference type="NCBI Taxonomy" id="49186"/>
    <lineage>
        <taxon>Bacteria</taxon>
        <taxon>Pseudomonadati</taxon>
        <taxon>Pseudomonadota</taxon>
        <taxon>Gammaproteobacteria</taxon>
        <taxon>Oceanospirillales</taxon>
        <taxon>Oceanospirillaceae</taxon>
        <taxon>Marinobacterium</taxon>
    </lineage>
</organism>
<dbReference type="PROSITE" id="PS50043">
    <property type="entry name" value="HTH_LUXR_2"/>
    <property type="match status" value="1"/>
</dbReference>
<evidence type="ECO:0000313" key="4">
    <source>
        <dbReference type="Proteomes" id="UP000186895"/>
    </source>
</evidence>
<evidence type="ECO:0000256" key="1">
    <source>
        <dbReference type="ARBA" id="ARBA00023125"/>
    </source>
</evidence>
<dbReference type="SMART" id="SM00421">
    <property type="entry name" value="HTH_LUXR"/>
    <property type="match status" value="1"/>
</dbReference>
<dbReference type="STRING" id="49186.SAMN05421647_101799"/>
<dbReference type="PANTHER" id="PTHR43214">
    <property type="entry name" value="TWO-COMPONENT RESPONSE REGULATOR"/>
    <property type="match status" value="1"/>
</dbReference>
<reference evidence="3 4" key="1">
    <citation type="submission" date="2017-01" db="EMBL/GenBank/DDBJ databases">
        <authorList>
            <person name="Mah S.A."/>
            <person name="Swanson W.J."/>
            <person name="Moy G.W."/>
            <person name="Vacquier V.D."/>
        </authorList>
    </citation>
    <scope>NUCLEOTIDE SEQUENCE [LARGE SCALE GENOMIC DNA]</scope>
    <source>
        <strain evidence="3 4">DSM 7027</strain>
    </source>
</reference>
<dbReference type="PROSITE" id="PS00622">
    <property type="entry name" value="HTH_LUXR_1"/>
    <property type="match status" value="1"/>
</dbReference>
<dbReference type="PRINTS" id="PR00038">
    <property type="entry name" value="HTHLUXR"/>
</dbReference>
<dbReference type="eggNOG" id="COG2197">
    <property type="taxonomic scope" value="Bacteria"/>
</dbReference>
<dbReference type="InterPro" id="IPR016032">
    <property type="entry name" value="Sig_transdc_resp-reg_C-effctor"/>
</dbReference>
<dbReference type="Gene3D" id="3.40.50.2300">
    <property type="match status" value="1"/>
</dbReference>
<dbReference type="InterPro" id="IPR000792">
    <property type="entry name" value="Tscrpt_reg_LuxR_C"/>
</dbReference>
<dbReference type="RefSeq" id="WP_076461003.1">
    <property type="nucleotide sequence ID" value="NZ_FTMN01000001.1"/>
</dbReference>
<evidence type="ECO:0000259" key="2">
    <source>
        <dbReference type="PROSITE" id="PS50043"/>
    </source>
</evidence>
<accession>A0A1N6P5R6</accession>
<feature type="domain" description="HTH luxR-type" evidence="2">
    <location>
        <begin position="129"/>
        <end position="199"/>
    </location>
</feature>
<dbReference type="SUPFAM" id="SSF46894">
    <property type="entry name" value="C-terminal effector domain of the bipartite response regulators"/>
    <property type="match status" value="1"/>
</dbReference>
<name>A0A1N6P5R6_9GAMM</name>
<gene>
    <name evidence="3" type="ORF">SAMN05421647_101799</name>
</gene>
<evidence type="ECO:0000313" key="3">
    <source>
        <dbReference type="EMBL" id="SIP99617.1"/>
    </source>
</evidence>
<keyword evidence="4" id="KW-1185">Reference proteome</keyword>
<dbReference type="EMBL" id="FTMN01000001">
    <property type="protein sequence ID" value="SIP99617.1"/>
    <property type="molecule type" value="Genomic_DNA"/>
</dbReference>
<dbReference type="GO" id="GO:0006355">
    <property type="term" value="P:regulation of DNA-templated transcription"/>
    <property type="evidence" value="ECO:0007669"/>
    <property type="project" value="InterPro"/>
</dbReference>
<keyword evidence="1" id="KW-0238">DNA-binding</keyword>
<dbReference type="Pfam" id="PF00196">
    <property type="entry name" value="GerE"/>
    <property type="match status" value="1"/>
</dbReference>
<dbReference type="Proteomes" id="UP000186895">
    <property type="component" value="Unassembled WGS sequence"/>
</dbReference>